<keyword evidence="3" id="KW-0328">Glycosyltransferase</keyword>
<comment type="pathway">
    <text evidence="1 9">Cell wall biogenesis; peptidoglycan biosynthesis.</text>
</comment>
<dbReference type="GO" id="GO:0018104">
    <property type="term" value="P:peptidoglycan-protein cross-linking"/>
    <property type="evidence" value="ECO:0007669"/>
    <property type="project" value="TreeGrafter"/>
</dbReference>
<accession>A0A1I7HV74</accession>
<keyword evidence="10" id="KW-0732">Signal</keyword>
<dbReference type="AlphaFoldDB" id="A0A1I7HV74"/>
<dbReference type="PROSITE" id="PS52029">
    <property type="entry name" value="LD_TPASE"/>
    <property type="match status" value="1"/>
</dbReference>
<dbReference type="GO" id="GO:0071972">
    <property type="term" value="F:peptidoglycan L,D-transpeptidase activity"/>
    <property type="evidence" value="ECO:0007669"/>
    <property type="project" value="TreeGrafter"/>
</dbReference>
<dbReference type="InterPro" id="IPR038063">
    <property type="entry name" value="Transpep_catalytic_dom"/>
</dbReference>
<evidence type="ECO:0000256" key="9">
    <source>
        <dbReference type="PROSITE-ProRule" id="PRU01373"/>
    </source>
</evidence>
<dbReference type="RefSeq" id="WP_074928556.1">
    <property type="nucleotide sequence ID" value="NZ_FPBL01000006.1"/>
</dbReference>
<evidence type="ECO:0000256" key="4">
    <source>
        <dbReference type="ARBA" id="ARBA00022679"/>
    </source>
</evidence>
<dbReference type="InterPro" id="IPR050979">
    <property type="entry name" value="LD-transpeptidase"/>
</dbReference>
<evidence type="ECO:0000256" key="2">
    <source>
        <dbReference type="ARBA" id="ARBA00005992"/>
    </source>
</evidence>
<feature type="active site" description="Proton donor/acceptor" evidence="9">
    <location>
        <position position="201"/>
    </location>
</feature>
<sequence length="323" mass="36826">MKQQNIQTLRISSLLLLMMLLLMPCVYADSWVRPPDDIDIFGQIQTVTASRSETLLDVARRYDIGQDEMMLANPNVNRWLPEEGEKVILPLRFIIPQAERTGLVINLPEMRLYYFPKLIKGQKPEIITHPVSIGRMDWNTPLGKTTIVRKQKDPTWTPPQSLRKEAIEEGRPPLLDVVPAGPDNPLGKYALYLGLPGYLIHGTNKPLGVGMRVTHGCMRLYPEDIEELFNLIPTGTPVQIVNQPIKLGWQGDLLYIELHPPLEEENIAPLDFKQEIHRTILEFFERTSKDTDGRMTRNIRINQQALESAIQARDGIPTLISED</sequence>
<dbReference type="GO" id="GO:0016757">
    <property type="term" value="F:glycosyltransferase activity"/>
    <property type="evidence" value="ECO:0007669"/>
    <property type="project" value="UniProtKB-KW"/>
</dbReference>
<evidence type="ECO:0000259" key="11">
    <source>
        <dbReference type="PROSITE" id="PS52029"/>
    </source>
</evidence>
<dbReference type="Gene3D" id="2.40.440.10">
    <property type="entry name" value="L,D-transpeptidase catalytic domain-like"/>
    <property type="match status" value="1"/>
</dbReference>
<dbReference type="InterPro" id="IPR005490">
    <property type="entry name" value="LD_TPept_cat_dom"/>
</dbReference>
<dbReference type="InterPro" id="IPR018392">
    <property type="entry name" value="LysM"/>
</dbReference>
<dbReference type="CDD" id="cd16913">
    <property type="entry name" value="YkuD_like"/>
    <property type="match status" value="1"/>
</dbReference>
<dbReference type="GO" id="GO:0005576">
    <property type="term" value="C:extracellular region"/>
    <property type="evidence" value="ECO:0007669"/>
    <property type="project" value="TreeGrafter"/>
</dbReference>
<dbReference type="EMBL" id="FPBL01000006">
    <property type="protein sequence ID" value="SFU64635.1"/>
    <property type="molecule type" value="Genomic_DNA"/>
</dbReference>
<dbReference type="Pfam" id="PF03734">
    <property type="entry name" value="YkuD"/>
    <property type="match status" value="1"/>
</dbReference>
<evidence type="ECO:0000256" key="5">
    <source>
        <dbReference type="ARBA" id="ARBA00022801"/>
    </source>
</evidence>
<keyword evidence="6 9" id="KW-0133">Cell shape</keyword>
<feature type="domain" description="L,D-TPase catalytic" evidence="11">
    <location>
        <begin position="101"/>
        <end position="241"/>
    </location>
</feature>
<evidence type="ECO:0000256" key="10">
    <source>
        <dbReference type="SAM" id="SignalP"/>
    </source>
</evidence>
<proteinExistence type="inferred from homology"/>
<dbReference type="PANTHER" id="PTHR30582">
    <property type="entry name" value="L,D-TRANSPEPTIDASE"/>
    <property type="match status" value="1"/>
</dbReference>
<keyword evidence="5" id="KW-0378">Hydrolase</keyword>
<dbReference type="GO" id="GO:0008360">
    <property type="term" value="P:regulation of cell shape"/>
    <property type="evidence" value="ECO:0007669"/>
    <property type="project" value="UniProtKB-UniRule"/>
</dbReference>
<dbReference type="UniPathway" id="UPA00219"/>
<keyword evidence="8 9" id="KW-0961">Cell wall biogenesis/degradation</keyword>
<feature type="signal peptide" evidence="10">
    <location>
        <begin position="1"/>
        <end position="28"/>
    </location>
</feature>
<gene>
    <name evidence="12" type="ORF">SAMN05216339_10641</name>
</gene>
<keyword evidence="7 9" id="KW-0573">Peptidoglycan synthesis</keyword>
<comment type="similarity">
    <text evidence="2">Belongs to the YkuD family.</text>
</comment>
<dbReference type="PANTHER" id="PTHR30582:SF24">
    <property type="entry name" value="L,D-TRANSPEPTIDASE ERFK_SRFK-RELATED"/>
    <property type="match status" value="1"/>
</dbReference>
<name>A0A1I7HV74_9PROT</name>
<keyword evidence="4" id="KW-0808">Transferase</keyword>
<evidence type="ECO:0000313" key="13">
    <source>
        <dbReference type="Proteomes" id="UP000183926"/>
    </source>
</evidence>
<dbReference type="CDD" id="cd00118">
    <property type="entry name" value="LysM"/>
    <property type="match status" value="1"/>
</dbReference>
<feature type="active site" description="Nucleophile" evidence="9">
    <location>
        <position position="217"/>
    </location>
</feature>
<evidence type="ECO:0000256" key="8">
    <source>
        <dbReference type="ARBA" id="ARBA00023316"/>
    </source>
</evidence>
<reference evidence="12 13" key="1">
    <citation type="submission" date="2016-10" db="EMBL/GenBank/DDBJ databases">
        <authorList>
            <person name="de Groot N.N."/>
        </authorList>
    </citation>
    <scope>NUCLEOTIDE SEQUENCE [LARGE SCALE GENOMIC DNA]</scope>
    <source>
        <strain evidence="12 13">Nm24</strain>
    </source>
</reference>
<dbReference type="Proteomes" id="UP000183926">
    <property type="component" value="Unassembled WGS sequence"/>
</dbReference>
<protein>
    <submittedName>
        <fullName evidence="12">L,D-transpeptidase ErfK/SrfK</fullName>
    </submittedName>
</protein>
<dbReference type="OrthoDB" id="9787225at2"/>
<evidence type="ECO:0000256" key="7">
    <source>
        <dbReference type="ARBA" id="ARBA00022984"/>
    </source>
</evidence>
<evidence type="ECO:0000256" key="1">
    <source>
        <dbReference type="ARBA" id="ARBA00004752"/>
    </source>
</evidence>
<organism evidence="12 13">
    <name type="scientific">Nitrosomonas eutropha</name>
    <dbReference type="NCBI Taxonomy" id="916"/>
    <lineage>
        <taxon>Bacteria</taxon>
        <taxon>Pseudomonadati</taxon>
        <taxon>Pseudomonadota</taxon>
        <taxon>Betaproteobacteria</taxon>
        <taxon>Nitrosomonadales</taxon>
        <taxon>Nitrosomonadaceae</taxon>
        <taxon>Nitrosomonas</taxon>
    </lineage>
</organism>
<dbReference type="SUPFAM" id="SSF141523">
    <property type="entry name" value="L,D-transpeptidase catalytic domain-like"/>
    <property type="match status" value="1"/>
</dbReference>
<dbReference type="GO" id="GO:0071555">
    <property type="term" value="P:cell wall organization"/>
    <property type="evidence" value="ECO:0007669"/>
    <property type="project" value="UniProtKB-UniRule"/>
</dbReference>
<evidence type="ECO:0000256" key="6">
    <source>
        <dbReference type="ARBA" id="ARBA00022960"/>
    </source>
</evidence>
<evidence type="ECO:0000256" key="3">
    <source>
        <dbReference type="ARBA" id="ARBA00022676"/>
    </source>
</evidence>
<evidence type="ECO:0000313" key="12">
    <source>
        <dbReference type="EMBL" id="SFU64635.1"/>
    </source>
</evidence>
<feature type="chain" id="PRO_5010374845" evidence="10">
    <location>
        <begin position="29"/>
        <end position="323"/>
    </location>
</feature>